<evidence type="ECO:0000313" key="7">
    <source>
        <dbReference type="EMBL" id="GAA0585221.1"/>
    </source>
</evidence>
<dbReference type="SMART" id="SM00937">
    <property type="entry name" value="PCRF"/>
    <property type="match status" value="1"/>
</dbReference>
<accession>A0ABN1F8N9</accession>
<gene>
    <name evidence="4 7" type="primary">prfB</name>
    <name evidence="7" type="ORF">GCM10008942_37680</name>
</gene>
<evidence type="ECO:0000259" key="6">
    <source>
        <dbReference type="PROSITE" id="PS00745"/>
    </source>
</evidence>
<reference evidence="7 8" key="1">
    <citation type="journal article" date="2019" name="Int. J. Syst. Evol. Microbiol.">
        <title>The Global Catalogue of Microorganisms (GCM) 10K type strain sequencing project: providing services to taxonomists for standard genome sequencing and annotation.</title>
        <authorList>
            <consortium name="The Broad Institute Genomics Platform"/>
            <consortium name="The Broad Institute Genome Sequencing Center for Infectious Disease"/>
            <person name="Wu L."/>
            <person name="Ma J."/>
        </authorList>
    </citation>
    <scope>NUCLEOTIDE SEQUENCE [LARGE SCALE GENOMIC DNA]</scope>
    <source>
        <strain evidence="7 8">JCM 15089</strain>
    </source>
</reference>
<dbReference type="HAMAP" id="MF_00094">
    <property type="entry name" value="Rel_fac_2"/>
    <property type="match status" value="1"/>
</dbReference>
<sequence length="322" mass="35672">MRERQKLEAGIAGIRRLENELNDGRGLIEMAEAEGDAAMIADGEATIAAIAKEAEAQRLESMLSGEADGNDTYLEIHAGAGGTESQDWAEMLLRMYTRWAERKGYKLEWLEESEGEGAGIKSATLLVKGPNAYGWLKTEQGVHRLVRISPFDANARRHTSFSSVTIYPVIDQTIEIDIPEKDVRIDVYRASGAGGQHVNKTESAVRITHLPTGIAVSCQTERSQHQNRANCWEMLRSRLYEIELKKKQDETGAFVGEKSDIGWGHQIRSYVLQPYQLVKDLRTGVESRSPDDVLDGDLDPFMAAALAQAIGGKKAENIEDLE</sequence>
<keyword evidence="3 4" id="KW-0648">Protein biosynthesis</keyword>
<keyword evidence="8" id="KW-1185">Reference proteome</keyword>
<comment type="subcellular location">
    <subcellularLocation>
        <location evidence="4">Cytoplasm</location>
    </subcellularLocation>
</comment>
<dbReference type="Pfam" id="PF03462">
    <property type="entry name" value="PCRF"/>
    <property type="match status" value="1"/>
</dbReference>
<comment type="similarity">
    <text evidence="1 4">Belongs to the prokaryotic/mitochondrial release factor family.</text>
</comment>
<dbReference type="InterPro" id="IPR045853">
    <property type="entry name" value="Pep_chain_release_fac_I_sf"/>
</dbReference>
<evidence type="ECO:0000256" key="3">
    <source>
        <dbReference type="ARBA" id="ARBA00022917"/>
    </source>
</evidence>
<dbReference type="EMBL" id="BAAADD010000011">
    <property type="protein sequence ID" value="GAA0585221.1"/>
    <property type="molecule type" value="Genomic_DNA"/>
</dbReference>
<dbReference type="PROSITE" id="PS00745">
    <property type="entry name" value="RF_PROK_I"/>
    <property type="match status" value="1"/>
</dbReference>
<dbReference type="PANTHER" id="PTHR43116:SF3">
    <property type="entry name" value="CLASS I PEPTIDE CHAIN RELEASE FACTOR"/>
    <property type="match status" value="1"/>
</dbReference>
<feature type="domain" description="Prokaryotic-type class I peptide chain release factors" evidence="6">
    <location>
        <begin position="189"/>
        <end position="205"/>
    </location>
</feature>
<feature type="modified residue" description="N5-methylglutamine" evidence="4">
    <location>
        <position position="196"/>
    </location>
</feature>
<comment type="PTM">
    <text evidence="4">Methylated by PrmC. Methylation increases the termination efficiency of RF2.</text>
</comment>
<dbReference type="Gene3D" id="3.30.160.20">
    <property type="match status" value="1"/>
</dbReference>
<keyword evidence="4" id="KW-0963">Cytoplasm</keyword>
<evidence type="ECO:0000256" key="2">
    <source>
        <dbReference type="ARBA" id="ARBA00022481"/>
    </source>
</evidence>
<evidence type="ECO:0000256" key="5">
    <source>
        <dbReference type="NCBIfam" id="TIGR00020"/>
    </source>
</evidence>
<name>A0ABN1F8N9_9PROT</name>
<evidence type="ECO:0000256" key="4">
    <source>
        <dbReference type="HAMAP-Rule" id="MF_00094"/>
    </source>
</evidence>
<evidence type="ECO:0000313" key="8">
    <source>
        <dbReference type="Proteomes" id="UP001499951"/>
    </source>
</evidence>
<dbReference type="InterPro" id="IPR004374">
    <property type="entry name" value="PrfB"/>
</dbReference>
<proteinExistence type="inferred from homology"/>
<dbReference type="Proteomes" id="UP001499951">
    <property type="component" value="Unassembled WGS sequence"/>
</dbReference>
<protein>
    <recommendedName>
        <fullName evidence="4 5">Peptide chain release factor 2</fullName>
        <shortName evidence="4">RF-2</shortName>
    </recommendedName>
</protein>
<keyword evidence="2 4" id="KW-0488">Methylation</keyword>
<dbReference type="Gene3D" id="1.20.58.410">
    <property type="entry name" value="Release factor"/>
    <property type="match status" value="1"/>
</dbReference>
<dbReference type="SUPFAM" id="SSF75620">
    <property type="entry name" value="Release factor"/>
    <property type="match status" value="1"/>
</dbReference>
<dbReference type="InterPro" id="IPR000352">
    <property type="entry name" value="Pep_chain_release_fac_I"/>
</dbReference>
<comment type="function">
    <text evidence="4">Peptide chain release factor 2 directs the termination of translation in response to the peptide chain termination codons UGA and UAA.</text>
</comment>
<evidence type="ECO:0000256" key="1">
    <source>
        <dbReference type="ARBA" id="ARBA00010835"/>
    </source>
</evidence>
<dbReference type="InterPro" id="IPR005139">
    <property type="entry name" value="PCRF"/>
</dbReference>
<comment type="caution">
    <text evidence="7">The sequence shown here is derived from an EMBL/GenBank/DDBJ whole genome shotgun (WGS) entry which is preliminary data.</text>
</comment>
<dbReference type="Pfam" id="PF00472">
    <property type="entry name" value="RF-1"/>
    <property type="match status" value="1"/>
</dbReference>
<organism evidence="7 8">
    <name type="scientific">Rhizomicrobium electricum</name>
    <dbReference type="NCBI Taxonomy" id="480070"/>
    <lineage>
        <taxon>Bacteria</taxon>
        <taxon>Pseudomonadati</taxon>
        <taxon>Pseudomonadota</taxon>
        <taxon>Alphaproteobacteria</taxon>
        <taxon>Micropepsales</taxon>
        <taxon>Micropepsaceae</taxon>
        <taxon>Rhizomicrobium</taxon>
    </lineage>
</organism>
<dbReference type="PANTHER" id="PTHR43116">
    <property type="entry name" value="PEPTIDE CHAIN RELEASE FACTOR 2"/>
    <property type="match status" value="1"/>
</dbReference>
<dbReference type="Gene3D" id="3.30.70.1660">
    <property type="match status" value="1"/>
</dbReference>
<dbReference type="NCBIfam" id="TIGR00020">
    <property type="entry name" value="prfB"/>
    <property type="match status" value="1"/>
</dbReference>